<dbReference type="SUPFAM" id="SSF52374">
    <property type="entry name" value="Nucleotidylyl transferase"/>
    <property type="match status" value="1"/>
</dbReference>
<reference evidence="15" key="1">
    <citation type="submission" date="2017-09" db="EMBL/GenBank/DDBJ databases">
        <title>Genome sequence of Nannocystis excedens DSM 71.</title>
        <authorList>
            <person name="Blom J."/>
        </authorList>
    </citation>
    <scope>NUCLEOTIDE SEQUENCE [LARGE SCALE GENOMIC DNA]</scope>
    <source>
        <strain evidence="15">type strain: E19</strain>
    </source>
</reference>
<dbReference type="AlphaFoldDB" id="A0A2C9D6J1"/>
<dbReference type="CDD" id="cd00672">
    <property type="entry name" value="CysRS_core"/>
    <property type="match status" value="1"/>
</dbReference>
<evidence type="ECO:0000256" key="3">
    <source>
        <dbReference type="ARBA" id="ARBA00011245"/>
    </source>
</evidence>
<gene>
    <name evidence="12 14" type="primary">cysS</name>
    <name evidence="14" type="ORF">HDIA_2386</name>
</gene>
<dbReference type="GO" id="GO:0008270">
    <property type="term" value="F:zinc ion binding"/>
    <property type="evidence" value="ECO:0007669"/>
    <property type="project" value="UniProtKB-UniRule"/>
</dbReference>
<evidence type="ECO:0000256" key="6">
    <source>
        <dbReference type="ARBA" id="ARBA00022723"/>
    </source>
</evidence>
<dbReference type="Gene3D" id="1.20.120.1910">
    <property type="entry name" value="Cysteine-tRNA ligase, C-terminal anti-codon recognition domain"/>
    <property type="match status" value="1"/>
</dbReference>
<evidence type="ECO:0000256" key="8">
    <source>
        <dbReference type="ARBA" id="ARBA00022833"/>
    </source>
</evidence>
<dbReference type="InterPro" id="IPR015803">
    <property type="entry name" value="Cys-tRNA-ligase"/>
</dbReference>
<evidence type="ECO:0000313" key="15">
    <source>
        <dbReference type="Proteomes" id="UP000223606"/>
    </source>
</evidence>
<evidence type="ECO:0000313" key="14">
    <source>
        <dbReference type="EMBL" id="SON55927.1"/>
    </source>
</evidence>
<dbReference type="HAMAP" id="MF_00041">
    <property type="entry name" value="Cys_tRNA_synth"/>
    <property type="match status" value="1"/>
</dbReference>
<evidence type="ECO:0000256" key="10">
    <source>
        <dbReference type="ARBA" id="ARBA00022917"/>
    </source>
</evidence>
<evidence type="ECO:0000256" key="12">
    <source>
        <dbReference type="HAMAP-Rule" id="MF_00041"/>
    </source>
</evidence>
<dbReference type="Proteomes" id="UP000223606">
    <property type="component" value="Chromosome 1"/>
</dbReference>
<dbReference type="Gene3D" id="3.40.50.620">
    <property type="entry name" value="HUPs"/>
    <property type="match status" value="1"/>
</dbReference>
<comment type="subcellular location">
    <subcellularLocation>
        <location evidence="1 12">Cytoplasm</location>
    </subcellularLocation>
</comment>
<dbReference type="PRINTS" id="PR00983">
    <property type="entry name" value="TRNASYNTHCYS"/>
</dbReference>
<evidence type="ECO:0000256" key="4">
    <source>
        <dbReference type="ARBA" id="ARBA00022490"/>
    </source>
</evidence>
<feature type="short sequence motif" description="'KMSKS' region" evidence="12">
    <location>
        <begin position="299"/>
        <end position="303"/>
    </location>
</feature>
<evidence type="ECO:0000256" key="5">
    <source>
        <dbReference type="ARBA" id="ARBA00022598"/>
    </source>
</evidence>
<comment type="catalytic activity">
    <reaction evidence="12">
        <text>tRNA(Cys) + L-cysteine + ATP = L-cysteinyl-tRNA(Cys) + AMP + diphosphate</text>
        <dbReference type="Rhea" id="RHEA:17773"/>
        <dbReference type="Rhea" id="RHEA-COMP:9661"/>
        <dbReference type="Rhea" id="RHEA-COMP:9679"/>
        <dbReference type="ChEBI" id="CHEBI:30616"/>
        <dbReference type="ChEBI" id="CHEBI:33019"/>
        <dbReference type="ChEBI" id="CHEBI:35235"/>
        <dbReference type="ChEBI" id="CHEBI:78442"/>
        <dbReference type="ChEBI" id="CHEBI:78517"/>
        <dbReference type="ChEBI" id="CHEBI:456215"/>
        <dbReference type="EC" id="6.1.1.16"/>
    </reaction>
</comment>
<dbReference type="Pfam" id="PF01406">
    <property type="entry name" value="tRNA-synt_1e"/>
    <property type="match status" value="1"/>
</dbReference>
<dbReference type="RefSeq" id="WP_099556369.1">
    <property type="nucleotide sequence ID" value="NZ_LT960614.1"/>
</dbReference>
<dbReference type="SMART" id="SM00840">
    <property type="entry name" value="DALR_2"/>
    <property type="match status" value="1"/>
</dbReference>
<evidence type="ECO:0000256" key="7">
    <source>
        <dbReference type="ARBA" id="ARBA00022741"/>
    </source>
</evidence>
<dbReference type="GO" id="GO:0005524">
    <property type="term" value="F:ATP binding"/>
    <property type="evidence" value="ECO:0007669"/>
    <property type="project" value="UniProtKB-UniRule"/>
</dbReference>
<keyword evidence="10 12" id="KW-0648">Protein biosynthesis</keyword>
<feature type="binding site" evidence="12">
    <location>
        <position position="227"/>
    </location>
    <ligand>
        <name>Zn(2+)</name>
        <dbReference type="ChEBI" id="CHEBI:29105"/>
    </ligand>
</feature>
<dbReference type="PANTHER" id="PTHR10890:SF3">
    <property type="entry name" value="CYSTEINE--TRNA LIGASE, CYTOPLASMIC"/>
    <property type="match status" value="1"/>
</dbReference>
<dbReference type="InterPro" id="IPR032678">
    <property type="entry name" value="tRNA-synt_1_cat_dom"/>
</dbReference>
<feature type="short sequence motif" description="'HIGH' region" evidence="12">
    <location>
        <begin position="33"/>
        <end position="43"/>
    </location>
</feature>
<dbReference type="InterPro" id="IPR024909">
    <property type="entry name" value="Cys-tRNA/MSH_ligase"/>
</dbReference>
<dbReference type="KEGG" id="hdi:HDIA_2386"/>
<feature type="binding site" evidence="12">
    <location>
        <position position="31"/>
    </location>
    <ligand>
        <name>Zn(2+)</name>
        <dbReference type="ChEBI" id="CHEBI:29105"/>
    </ligand>
</feature>
<evidence type="ECO:0000259" key="13">
    <source>
        <dbReference type="SMART" id="SM00840"/>
    </source>
</evidence>
<dbReference type="SUPFAM" id="SSF47323">
    <property type="entry name" value="Anticodon-binding domain of a subclass of class I aminoacyl-tRNA synthetases"/>
    <property type="match status" value="1"/>
</dbReference>
<sequence length="478" mass="52667">MTVTLRLYNTLTRTKDDFVPIDPANVRMYVCGPTVYDYAHIGNARPVIVFDLLFRLLRHVYGEAHVSYVRNITDVDDKINARAASEHPGLPLNEAIRKVTSVTETQFMADIAELGCLTPTAQPRATEHIADMIALIERLVEKGVAYVAENHVLFSPSAMNARPGPRYGTLARRSLDEMLAGARVDVAPYKRDPMDFVLWKPSKEGEPGWPSPAGIEGLGRPGWHIECSAMSMAKLLAPDGGGLSCDDPKKNIFDIHGGGIDLVFPHHENEIAQSCCALGTGVMANVWMHNGFLQVEGEKMSKSLGNFFTIRELLDDWPGEVLRFNMLRTHYRQPIDFTIKGLEESWKLLDDWYQSVGDIAGTTPAAGVLEALADDLNTPKAIAELHGLKSDNAALAGSLRFMGFLTESPEAFAARRPTADVDEAEIRKLIDERLAARAAKDFAASDRIRDELGEMGVLLKDGKDPATGKAVTTWELKR</sequence>
<keyword evidence="8 12" id="KW-0862">Zinc</keyword>
<keyword evidence="7 12" id="KW-0547">Nucleotide-binding</keyword>
<organism evidence="14 15">
    <name type="scientific">Hartmannibacter diazotrophicus</name>
    <dbReference type="NCBI Taxonomy" id="1482074"/>
    <lineage>
        <taxon>Bacteria</taxon>
        <taxon>Pseudomonadati</taxon>
        <taxon>Pseudomonadota</taxon>
        <taxon>Alphaproteobacteria</taxon>
        <taxon>Hyphomicrobiales</taxon>
        <taxon>Pleomorphomonadaceae</taxon>
        <taxon>Hartmannibacter</taxon>
    </lineage>
</organism>
<feature type="binding site" evidence="12">
    <location>
        <position position="270"/>
    </location>
    <ligand>
        <name>Zn(2+)</name>
        <dbReference type="ChEBI" id="CHEBI:29105"/>
    </ligand>
</feature>
<dbReference type="EMBL" id="LT960614">
    <property type="protein sequence ID" value="SON55927.1"/>
    <property type="molecule type" value="Genomic_DNA"/>
</dbReference>
<feature type="domain" description="Cysteinyl-tRNA synthetase class Ia DALR" evidence="13">
    <location>
        <begin position="367"/>
        <end position="413"/>
    </location>
</feature>
<keyword evidence="15" id="KW-1185">Reference proteome</keyword>
<comment type="subunit">
    <text evidence="3 12">Monomer.</text>
</comment>
<dbReference type="GO" id="GO:0004817">
    <property type="term" value="F:cysteine-tRNA ligase activity"/>
    <property type="evidence" value="ECO:0007669"/>
    <property type="project" value="UniProtKB-UniRule"/>
</dbReference>
<proteinExistence type="inferred from homology"/>
<keyword evidence="6 12" id="KW-0479">Metal-binding</keyword>
<dbReference type="EC" id="6.1.1.16" evidence="12"/>
<keyword evidence="9 12" id="KW-0067">ATP-binding</keyword>
<dbReference type="NCBIfam" id="TIGR00435">
    <property type="entry name" value="cysS"/>
    <property type="match status" value="1"/>
</dbReference>
<evidence type="ECO:0000256" key="9">
    <source>
        <dbReference type="ARBA" id="ARBA00022840"/>
    </source>
</evidence>
<name>A0A2C9D6J1_9HYPH</name>
<keyword evidence="5 12" id="KW-0436">Ligase</keyword>
<dbReference type="Pfam" id="PF23493">
    <property type="entry name" value="CysS_C"/>
    <property type="match status" value="1"/>
</dbReference>
<evidence type="ECO:0000256" key="1">
    <source>
        <dbReference type="ARBA" id="ARBA00004496"/>
    </source>
</evidence>
<evidence type="ECO:0000256" key="11">
    <source>
        <dbReference type="ARBA" id="ARBA00023146"/>
    </source>
</evidence>
<dbReference type="OrthoDB" id="9815130at2"/>
<dbReference type="InterPro" id="IPR015273">
    <property type="entry name" value="Cys-tRNA-synt_Ia_DALR"/>
</dbReference>
<evidence type="ECO:0000256" key="2">
    <source>
        <dbReference type="ARBA" id="ARBA00005594"/>
    </source>
</evidence>
<protein>
    <recommendedName>
        <fullName evidence="12">Cysteine--tRNA ligase</fullName>
        <ecNumber evidence="12">6.1.1.16</ecNumber>
    </recommendedName>
    <alternativeName>
        <fullName evidence="12">Cysteinyl-tRNA synthetase</fullName>
        <shortName evidence="12">CysRS</shortName>
    </alternativeName>
</protein>
<accession>A0A2C9D6J1</accession>
<comment type="similarity">
    <text evidence="2 12">Belongs to the class-I aminoacyl-tRNA synthetase family.</text>
</comment>
<dbReference type="InterPro" id="IPR056411">
    <property type="entry name" value="CysS_C"/>
</dbReference>
<dbReference type="InterPro" id="IPR014729">
    <property type="entry name" value="Rossmann-like_a/b/a_fold"/>
</dbReference>
<feature type="binding site" evidence="12">
    <location>
        <position position="266"/>
    </location>
    <ligand>
        <name>Zn(2+)</name>
        <dbReference type="ChEBI" id="CHEBI:29105"/>
    </ligand>
</feature>
<keyword evidence="11 12" id="KW-0030">Aminoacyl-tRNA synthetase</keyword>
<comment type="cofactor">
    <cofactor evidence="12">
        <name>Zn(2+)</name>
        <dbReference type="ChEBI" id="CHEBI:29105"/>
    </cofactor>
    <text evidence="12">Binds 1 zinc ion per subunit.</text>
</comment>
<keyword evidence="4 12" id="KW-0963">Cytoplasm</keyword>
<dbReference type="InterPro" id="IPR009080">
    <property type="entry name" value="tRNAsynth_Ia_anticodon-bd"/>
</dbReference>
<feature type="binding site" evidence="12">
    <location>
        <position position="302"/>
    </location>
    <ligand>
        <name>ATP</name>
        <dbReference type="ChEBI" id="CHEBI:30616"/>
    </ligand>
</feature>
<dbReference type="PANTHER" id="PTHR10890">
    <property type="entry name" value="CYSTEINYL-TRNA SYNTHETASE"/>
    <property type="match status" value="1"/>
</dbReference>
<dbReference type="GO" id="GO:0006423">
    <property type="term" value="P:cysteinyl-tRNA aminoacylation"/>
    <property type="evidence" value="ECO:0007669"/>
    <property type="project" value="UniProtKB-UniRule"/>
</dbReference>
<dbReference type="GO" id="GO:0005829">
    <property type="term" value="C:cytosol"/>
    <property type="evidence" value="ECO:0007669"/>
    <property type="project" value="TreeGrafter"/>
</dbReference>